<dbReference type="Proteomes" id="UP001595075">
    <property type="component" value="Unassembled WGS sequence"/>
</dbReference>
<evidence type="ECO:0000313" key="3">
    <source>
        <dbReference type="Proteomes" id="UP001595075"/>
    </source>
</evidence>
<feature type="compositionally biased region" description="Basic and acidic residues" evidence="1">
    <location>
        <begin position="320"/>
        <end position="330"/>
    </location>
</feature>
<organism evidence="2 3">
    <name type="scientific">Oculimacula yallundae</name>
    <dbReference type="NCBI Taxonomy" id="86028"/>
    <lineage>
        <taxon>Eukaryota</taxon>
        <taxon>Fungi</taxon>
        <taxon>Dikarya</taxon>
        <taxon>Ascomycota</taxon>
        <taxon>Pezizomycotina</taxon>
        <taxon>Leotiomycetes</taxon>
        <taxon>Helotiales</taxon>
        <taxon>Ploettnerulaceae</taxon>
        <taxon>Oculimacula</taxon>
    </lineage>
</organism>
<accession>A0ABR4CZM9</accession>
<name>A0ABR4CZM9_9HELO</name>
<protein>
    <submittedName>
        <fullName evidence="2">Uncharacterized protein</fullName>
    </submittedName>
</protein>
<gene>
    <name evidence="2" type="ORF">VTL71DRAFT_313</name>
</gene>
<feature type="region of interest" description="Disordered" evidence="1">
    <location>
        <begin position="199"/>
        <end position="337"/>
    </location>
</feature>
<dbReference type="EMBL" id="JAZHXI010000001">
    <property type="protein sequence ID" value="KAL2075370.1"/>
    <property type="molecule type" value="Genomic_DNA"/>
</dbReference>
<comment type="caution">
    <text evidence="2">The sequence shown here is derived from an EMBL/GenBank/DDBJ whole genome shotgun (WGS) entry which is preliminary data.</text>
</comment>
<evidence type="ECO:0000313" key="2">
    <source>
        <dbReference type="EMBL" id="KAL2075370.1"/>
    </source>
</evidence>
<feature type="region of interest" description="Disordered" evidence="1">
    <location>
        <begin position="33"/>
        <end position="73"/>
    </location>
</feature>
<reference evidence="2 3" key="1">
    <citation type="journal article" date="2024" name="Commun. Biol.">
        <title>Comparative genomic analysis of thermophilic fungi reveals convergent evolutionary adaptations and gene losses.</title>
        <authorList>
            <person name="Steindorff A.S."/>
            <person name="Aguilar-Pontes M.V."/>
            <person name="Robinson A.J."/>
            <person name="Andreopoulos B."/>
            <person name="LaButti K."/>
            <person name="Kuo A."/>
            <person name="Mondo S."/>
            <person name="Riley R."/>
            <person name="Otillar R."/>
            <person name="Haridas S."/>
            <person name="Lipzen A."/>
            <person name="Grimwood J."/>
            <person name="Schmutz J."/>
            <person name="Clum A."/>
            <person name="Reid I.D."/>
            <person name="Moisan M.C."/>
            <person name="Butler G."/>
            <person name="Nguyen T.T.M."/>
            <person name="Dewar K."/>
            <person name="Conant G."/>
            <person name="Drula E."/>
            <person name="Henrissat B."/>
            <person name="Hansel C."/>
            <person name="Singer S."/>
            <person name="Hutchinson M.I."/>
            <person name="de Vries R.P."/>
            <person name="Natvig D.O."/>
            <person name="Powell A.J."/>
            <person name="Tsang A."/>
            <person name="Grigoriev I.V."/>
        </authorList>
    </citation>
    <scope>NUCLEOTIDE SEQUENCE [LARGE SCALE GENOMIC DNA]</scope>
    <source>
        <strain evidence="2 3">CBS 494.80</strain>
    </source>
</reference>
<keyword evidence="3" id="KW-1185">Reference proteome</keyword>
<sequence length="349" mass="39490">MAPQSGLKPGSRKSVKALVRSFGDAFAIDLTFDEKEEVEEQPRPTPVKRPHPLSQVHFPRQDSASPSRDSDTDGLWVVNHKEDDFEENLALPQYSADFPHLVSDIGFQAFVGDLERLNGGAVLPRGVVTWKWFKLLKRKWEEWVTQDGDGMVGREEKMNALREGESLASEEAYEEYRIKTNGIDGSREIENQMKVDDIERGRGMGRDGNTMRPRPRRSNVTEAERPDPKFLRELKAKIKKEKRASKKADRDAKKAEKRGGRGGRGGKMGDDLVMGNTQTLTKPMGVKKNIKKKRSKSDRYKEVMEDPIARRLRSATPAKSVEDENHESPPLEKYLVAGLDAEVDEEMGM</sequence>
<proteinExistence type="predicted"/>
<feature type="compositionally biased region" description="Basic and acidic residues" evidence="1">
    <location>
        <begin position="246"/>
        <end position="259"/>
    </location>
</feature>
<evidence type="ECO:0000256" key="1">
    <source>
        <dbReference type="SAM" id="MobiDB-lite"/>
    </source>
</evidence>
<feature type="compositionally biased region" description="Basic and acidic residues" evidence="1">
    <location>
        <begin position="297"/>
        <end position="309"/>
    </location>
</feature>
<feature type="compositionally biased region" description="Basic and acidic residues" evidence="1">
    <location>
        <begin position="222"/>
        <end position="236"/>
    </location>
</feature>